<organism evidence="16 17">
    <name type="scientific">Kordiimonas lipolytica</name>
    <dbReference type="NCBI Taxonomy" id="1662421"/>
    <lineage>
        <taxon>Bacteria</taxon>
        <taxon>Pseudomonadati</taxon>
        <taxon>Pseudomonadota</taxon>
        <taxon>Alphaproteobacteria</taxon>
        <taxon>Kordiimonadales</taxon>
        <taxon>Kordiimonadaceae</taxon>
        <taxon>Kordiimonas</taxon>
    </lineage>
</organism>
<keyword evidence="9 11" id="KW-0472">Membrane</keyword>
<keyword evidence="8 12" id="KW-0798">TonB box</keyword>
<feature type="domain" description="TonB-dependent receptor plug" evidence="15">
    <location>
        <begin position="51"/>
        <end position="156"/>
    </location>
</feature>
<dbReference type="InterPro" id="IPR000531">
    <property type="entry name" value="Beta-barrel_TonB"/>
</dbReference>
<comment type="similarity">
    <text evidence="11 12">Belongs to the TonB-dependent receptor family.</text>
</comment>
<evidence type="ECO:0000256" key="8">
    <source>
        <dbReference type="ARBA" id="ARBA00023077"/>
    </source>
</evidence>
<feature type="domain" description="TonB-dependent receptor-like beta-barrel" evidence="14">
    <location>
        <begin position="267"/>
        <end position="659"/>
    </location>
</feature>
<dbReference type="EMBL" id="JBHSCR010000001">
    <property type="protein sequence ID" value="MFC4346528.1"/>
    <property type="molecule type" value="Genomic_DNA"/>
</dbReference>
<evidence type="ECO:0000256" key="2">
    <source>
        <dbReference type="ARBA" id="ARBA00022448"/>
    </source>
</evidence>
<evidence type="ECO:0000313" key="16">
    <source>
        <dbReference type="EMBL" id="MFC4346528.1"/>
    </source>
</evidence>
<reference evidence="17" key="1">
    <citation type="journal article" date="2019" name="Int. J. Syst. Evol. Microbiol.">
        <title>The Global Catalogue of Microorganisms (GCM) 10K type strain sequencing project: providing services to taxonomists for standard genome sequencing and annotation.</title>
        <authorList>
            <consortium name="The Broad Institute Genomics Platform"/>
            <consortium name="The Broad Institute Genome Sequencing Center for Infectious Disease"/>
            <person name="Wu L."/>
            <person name="Ma J."/>
        </authorList>
    </citation>
    <scope>NUCLEOTIDE SEQUENCE [LARGE SCALE GENOMIC DNA]</scope>
    <source>
        <strain evidence="17">CGMCC 1.15304</strain>
    </source>
</reference>
<dbReference type="Proteomes" id="UP001595776">
    <property type="component" value="Unassembled WGS sequence"/>
</dbReference>
<keyword evidence="10 11" id="KW-0998">Cell outer membrane</keyword>
<evidence type="ECO:0000256" key="11">
    <source>
        <dbReference type="PROSITE-ProRule" id="PRU01360"/>
    </source>
</evidence>
<dbReference type="PROSITE" id="PS52016">
    <property type="entry name" value="TONB_DEPENDENT_REC_3"/>
    <property type="match status" value="1"/>
</dbReference>
<gene>
    <name evidence="16" type="ORF">ACFO5Q_01550</name>
</gene>
<accession>A0ABV8U7S9</accession>
<evidence type="ECO:0000256" key="9">
    <source>
        <dbReference type="ARBA" id="ARBA00023136"/>
    </source>
</evidence>
<evidence type="ECO:0000256" key="1">
    <source>
        <dbReference type="ARBA" id="ARBA00004571"/>
    </source>
</evidence>
<comment type="caution">
    <text evidence="16">The sequence shown here is derived from an EMBL/GenBank/DDBJ whole genome shotgun (WGS) entry which is preliminary data.</text>
</comment>
<evidence type="ECO:0000256" key="6">
    <source>
        <dbReference type="ARBA" id="ARBA00023004"/>
    </source>
</evidence>
<dbReference type="SUPFAM" id="SSF56935">
    <property type="entry name" value="Porins"/>
    <property type="match status" value="1"/>
</dbReference>
<dbReference type="Pfam" id="PF07715">
    <property type="entry name" value="Plug"/>
    <property type="match status" value="1"/>
</dbReference>
<dbReference type="CDD" id="cd01347">
    <property type="entry name" value="ligand_gated_channel"/>
    <property type="match status" value="1"/>
</dbReference>
<dbReference type="RefSeq" id="WP_068150204.1">
    <property type="nucleotide sequence ID" value="NZ_JBHSCR010000001.1"/>
</dbReference>
<evidence type="ECO:0000259" key="14">
    <source>
        <dbReference type="Pfam" id="PF00593"/>
    </source>
</evidence>
<keyword evidence="2 11" id="KW-0813">Transport</keyword>
<dbReference type="Pfam" id="PF00593">
    <property type="entry name" value="TonB_dep_Rec_b-barrel"/>
    <property type="match status" value="1"/>
</dbReference>
<keyword evidence="4" id="KW-0410">Iron transport</keyword>
<keyword evidence="6" id="KW-0408">Iron</keyword>
<evidence type="ECO:0000256" key="3">
    <source>
        <dbReference type="ARBA" id="ARBA00022452"/>
    </source>
</evidence>
<evidence type="ECO:0000259" key="15">
    <source>
        <dbReference type="Pfam" id="PF07715"/>
    </source>
</evidence>
<keyword evidence="13" id="KW-0732">Signal</keyword>
<evidence type="ECO:0000256" key="12">
    <source>
        <dbReference type="RuleBase" id="RU003357"/>
    </source>
</evidence>
<evidence type="ECO:0000256" key="10">
    <source>
        <dbReference type="ARBA" id="ARBA00023237"/>
    </source>
</evidence>
<dbReference type="InterPro" id="IPR039426">
    <property type="entry name" value="TonB-dep_rcpt-like"/>
</dbReference>
<evidence type="ECO:0000256" key="5">
    <source>
        <dbReference type="ARBA" id="ARBA00022692"/>
    </source>
</evidence>
<dbReference type="PANTHER" id="PTHR32552:SF81">
    <property type="entry name" value="TONB-DEPENDENT OUTER MEMBRANE RECEPTOR"/>
    <property type="match status" value="1"/>
</dbReference>
<protein>
    <submittedName>
        <fullName evidence="16">TonB-dependent receptor</fullName>
    </submittedName>
</protein>
<dbReference type="InterPro" id="IPR036942">
    <property type="entry name" value="Beta-barrel_TonB_sf"/>
</dbReference>
<dbReference type="InterPro" id="IPR012910">
    <property type="entry name" value="Plug_dom"/>
</dbReference>
<sequence>MTYQSKSKYTLTCTTCAVALLSSAAISDDSDKNEMFLEEVIVTAQKRESSLQDTPIAMTAMTGEMLEKIGIRTIEDFQFFVPGVTVTNDSMAIVNIRGIGTSAFGVATDPSSTVHFDGIYQPRPTTGYQDMFDVERLELLRGPQGVLFGRNSAGGTLNVISKAPSETFEGTFGVTLGNYNKRTFSGTVSGPLSDNIRARLTLLKNDRDGIYTDINSGDKYQDQDTFAGRATVAIDFTENFEMILRGDFSKERETGYPAVRTFYPDEFADAGATIPTNRDEVAFDTKPVSNADIWGVSATAIWSGEDYSFKSITSYRESEIDQVIDADATDLTIFDIGFQENSRSFTQELQLSNNNPERLEWIVGAFFLNEDGDGGIDILFEDPKINIPERNVTNAYALFGQSTYSVTDRLRATVGLRYSYEKKSYNYSTAVNGTEVDSGSPTDDWKAWTPRFAIDYDINDDVMAYISATRGFKSGGFQLGDASSFDPEYLWSYEAGVKSTLFNKRMRANVGVFQYDYTNLQVVEYIGGVATTSNAGQATIKGIEGEFVARVADDFDVNATIAYLDAKYDVFFEGGEDFSGNRISNSPKWAYSFGAQYTYDIGDKGYITLRGDFAWRDNVDFKRNNLPQYRADTYSLLNARIAYTTADELWEVSLYGQNLTNNRYATYITTGRNVAGAADSSLPVTVFGEPRQYGIQLKRNF</sequence>
<evidence type="ECO:0000256" key="13">
    <source>
        <dbReference type="SAM" id="SignalP"/>
    </source>
</evidence>
<name>A0ABV8U7S9_9PROT</name>
<evidence type="ECO:0000313" key="17">
    <source>
        <dbReference type="Proteomes" id="UP001595776"/>
    </source>
</evidence>
<keyword evidence="3 11" id="KW-1134">Transmembrane beta strand</keyword>
<dbReference type="PANTHER" id="PTHR32552">
    <property type="entry name" value="FERRICHROME IRON RECEPTOR-RELATED"/>
    <property type="match status" value="1"/>
</dbReference>
<feature type="chain" id="PRO_5045141518" evidence="13">
    <location>
        <begin position="25"/>
        <end position="701"/>
    </location>
</feature>
<keyword evidence="16" id="KW-0675">Receptor</keyword>
<proteinExistence type="inferred from homology"/>
<keyword evidence="7" id="KW-0406">Ion transport</keyword>
<keyword evidence="17" id="KW-1185">Reference proteome</keyword>
<feature type="signal peptide" evidence="13">
    <location>
        <begin position="1"/>
        <end position="24"/>
    </location>
</feature>
<dbReference type="Gene3D" id="2.40.170.20">
    <property type="entry name" value="TonB-dependent receptor, beta-barrel domain"/>
    <property type="match status" value="1"/>
</dbReference>
<keyword evidence="5 11" id="KW-0812">Transmembrane</keyword>
<evidence type="ECO:0000256" key="4">
    <source>
        <dbReference type="ARBA" id="ARBA00022496"/>
    </source>
</evidence>
<evidence type="ECO:0000256" key="7">
    <source>
        <dbReference type="ARBA" id="ARBA00023065"/>
    </source>
</evidence>
<comment type="subcellular location">
    <subcellularLocation>
        <location evidence="1 11">Cell outer membrane</location>
        <topology evidence="1 11">Multi-pass membrane protein</topology>
    </subcellularLocation>
</comment>